<accession>C3YB80</accession>
<dbReference type="InParanoid" id="C3YB80"/>
<dbReference type="InterPro" id="IPR036890">
    <property type="entry name" value="HATPase_C_sf"/>
</dbReference>
<feature type="compositionally biased region" description="Basic residues" evidence="1">
    <location>
        <begin position="4709"/>
        <end position="4725"/>
    </location>
</feature>
<dbReference type="SUPFAM" id="SSF55874">
    <property type="entry name" value="ATPase domain of HSP90 chaperone/DNA topoisomerase II/histidine kinase"/>
    <property type="match status" value="3"/>
</dbReference>
<organism>
    <name type="scientific">Branchiostoma floridae</name>
    <name type="common">Florida lancelet</name>
    <name type="synonym">Amphioxus</name>
    <dbReference type="NCBI Taxonomy" id="7739"/>
    <lineage>
        <taxon>Eukaryota</taxon>
        <taxon>Metazoa</taxon>
        <taxon>Chordata</taxon>
        <taxon>Cephalochordata</taxon>
        <taxon>Leptocardii</taxon>
        <taxon>Amphioxiformes</taxon>
        <taxon>Branchiostomatidae</taxon>
        <taxon>Branchiostoma</taxon>
    </lineage>
</organism>
<dbReference type="InterPro" id="IPR001623">
    <property type="entry name" value="DnaJ_domain"/>
</dbReference>
<sequence length="4895" mass="552230">MQWGGGAIYASESEKQGEIHGRRFGVKNVIPMVDLSTWIQQNTALEDYVIFKLDVEGAEYEILEKMVKEGTFRWVDKFYGEFHDSFPIPGWSVQRKQQLRTTLNSQGIKMLDWAGEYKKYQDMEELHEVDIPEGTPGAAGVVYSNCATGGPARLALTVQLGMGRKAAHKLVETIRAHPSNMPVTLFVYGDFVQDFPDLVMKWAVRFTIGIRENAPFPADHWVLQNADVMRMSLVSAVQRMKEVGIRPAYYYPDGLSDRVKDTAKNRGLRIIQPTTKFPPNLGTLLREDNYYRYRDVERTPKALRILYERISKGGILSLDSDHPDSYMISAFLMDYLQKTPFPARKKVFFGGGDLLNPATQRDRQKDSQPASQPASQPTSQPANQPASQPASQPTSQPANQLASQPASHPGRKAGRQTDRQTGHKFGQSPPPLVEYLQDILNRYPDGGQILKELIQNAEDAEASEVRFLYDRTQYGTGTLYSPKLEPCQGPALCAYNDACFTEEDWENIQTTARSVKKEDPMKIGRFGLGFNSVYHLTDLPMILSGHHIAILDPHESIFLIDGVRQSGRIWHLKEDAEEIKKLQDQFSPFKNLFEGAEDPFKTGFFDGTIFRFPLRQTASRLSKTLYDYQKVVDLFESFKADGDIVLLFLHHVRSIRLMTKDTTGHSTTDYRVSMISQSEQEKATSFTTKVKEALKVPVDSRETVVSSRRFSIAVNGEPTRDWLVTSYVKGRGISEEARELSEELSLLPWVGVAMPLSAGDGRFDGRTFCCLPLPAGHESTGLPVHVHGFFGVSDNRRSLKWTGTDQKRDSAARWNEVLVREILPSAYARLITDATQCCTKEILYAALPDLHNTAPHWDQALNPFFNNVLTQKVVWTPANGGKWITPTDAVFNRTSVPSAVVDYLVGSGLDVVTLPKHVMQAIDDTFPGPSLSKVTPGLLRTTMKKTGVQNSSRKHKLAWLQYALDDKKYDEMDGLELLPLADKTFTTFSKYDKTIFIESEEHPRTLLPGLQGRFLDTDTDIKPPVLHHLRTAATEAEGKARSYLPCLQLRHLTPQLVANHLGEALPPDWLQVSHVTWRPALAQQPPQGWLSQLWQYLQVHFPNDLSSFVGLPILPIVGMDAISLVRLEQPSKVIRPRYEEARMPDVIKKLVRDVDATMLEDVPAYLNHPKLEDYIHRCTPSGLLKLLQVVGVDKVVSKVDTMIPEAKCSLRAFFAKSGNLNDTERSLLAKLPIFEAVDDTDLKRRYLPALDTRGMMLQIAPLDLTTDPLPAGLSLPTTLIISNDFDSQALGRLVGLQQLSITRLLVEMMEKIRRKEYTRGQIDSLMLWILKNLQSLKRKDPSITNRIQTLAFVTTNGSTKVTPMDLFSPEEAVSAALLGEPVFPAPPYTDRSTLIALLELGMRQKLSSQDVLRSARNVQTFYSSGKLTLPDAKRKAKAIISALVPQMLTTPVNGVLLTAALMDVNFLPVRSERPGSYLPGLSWYPEKNNAIFVSPRDARVLECADLVGSTIPIVDGEMPDGFISAFQWSKQKLPIEKVVLQLKTICYHYNVSRPTKHHVVQILTEIYRHIDVRMKSGDKTALTLLSSGDFPPWVWHGDGLAAPNAVTLSSPFTPILDLAPYRFNLPEEFRDFKQMFRAAGVKESLDESDLIQTLHEIQSTPKLSTERDLKLSLSIIDWIVSHPQILEEVRDDILVPIATKDSSRLTLAPVCECTYNDVSWSDAQALLDDEDEEFKPLHKLVPLDTAQLLEVPSLSQRVVNAEEFGFDQCGQHEKVTQRLKNILNDYPEGAGIFKELIQNADDAKATEVKFLLDWRTNEDSREDLIDQGMAVCHGPALWAFNNATFSEEDFKNIQNLGGQTKLEALEKVGRFGVGFNSVYHVTDVPSFVSGSRVLFFDPHATHLSKHIKDKSRPGIGLDLQKNTRLVSRFKDQFKPFQGVFGYSTSTSYNGTLFRLPLRTPQEASDSEISDAVYSTPGNKNIKSLVESFKKGLKLLLLFTQNVTHVTMYTLDELSDPSKMVTTFEVSKTDMKYLREMQIPNHVLTGNKFQVQSNCLLATSDVMKRHGTKRKVEYPETSMVVKVTCREGNDDPVSEKWIISSCMGTAESLQLALSTNGRKAGLVPCGGVAAMLKSSDGSHANASVDDPPNGEAFCFLPLSIPTGLPVHVNGSFAVASNRRGLWEETSTDRNDLKVEWNKALMGDAVCKAYITMLLDLKDMAKKGLLTPYQYHSFWPNPSHITETTHYNVLVKAFYTALSSYDKPRALFESEGLWLSFTSTVFLDSGIAFSSEENIAARCALQQCLLDCTVVELPEWVRKGFQRADCDELLSKHTYTEERFYSELFFRRIRDLSDDIRDPLMLRILGRENEDYRDLIKTTACIPTSPRGQELSRPGDLIHPNGKVSKMFMPYDKKFPYGTTETYLKPSRLEILTELGMCKDDVPWEVVIERAKSVVDLNKVDQTKSLKRVVALMDFIVEKARKQTNKEQLKQVRKQLSRIPFLPIMQKPREWLFSWKGSEHAADALLSAHDLQPSKNYQIAGVSCPILCSKVVTEDGHGSRNNHYTVPGQLSKLLGLEDKSPDLNETLHNLQEIIKVNMNAISMREDIWEYTRKSYLATCKHLQKLCQESKLNSHKVAAELCDTPFIMSLGDKRFLSPTDVSFKLKFDGSPYLYQVPEELAKELHSLLSVCKVKEAFETCDFIRALDKLKDDKGDQRLSSDEVNLALELLKTASDLEGEDIREQELWIPDESGVLRRPSEVCYNDCAWMEQKDDMVFCHKDISRGLAVEKLGVKPVRHKALEAYSHNLICFGTDFGQVEKLTNRIKHLLDAYPFGKEILKELLQNADDAGATEIHFVFDKRQHGTKHIFDDSWKELQGPALCVYNNTPFKDSDLIGIQSLGEGSKAQDPVKTGKYGVGFNAVYHLTDCPSFMTGGDKLCIFDPQLRFVPGATQKHPGRMLNGVDDYLRQQYKDVFDCYLNDKPEFSSPNSTMFRFPLRATASDLSEKEVTEEMMMDLLRTFQRESFEVLLFVNSVEKIKISIIERDGTSREFYHAEAFITKEARQERKKFAKYVTECARSKEPLHTLPTHHVTYNLNLRDNKQHQETWMVHQRIGFEDKDIPNSIKDAHAANELGLLPRGGAAVCHIQCKQPYNTKAFLASRKYEECYHMGPKRAFCFLPLPIKTKLPVHVNGHFALDHEARRNLWRDEKSGMKSDWNKTLIKEVIAPAYAAVIDAKRALDFGVEQESPSASNAGSLQKALKVYHSLFPSVADMTDEWMELSKAFYQHINQKHLRLLPVLRTINMDSQPQSGTRRKHSNPQQTLEWLPPTGNGKDEAFFNTVKIDDPTYFVQVTPQKSKKTVLVETLLDLGFNLLSCPRTIFDSFTKSGVKVQGTLPESVAQFLQTHTADEPLCRIGASLPAPLSNTTFQQAEKLKVVLEYCLSAKQEETQEHTPHGRSPPDPSTQKQEHVHALHDLPLLLTADNILRAFDISSPVFATCYADLVPSVPEQFLHISCLSEVQGKKTDESVRCFDVKALRTLMPRVLDESVFGNGETVNLKQSPAMPSQCWTYLLWHFFEHEVHRNAAAKEAGQKGVIKEIMGLFAKWALLPACTHSKKAEQKLGVTSYRIPSVQPEERYLVPLCKARTVVTFDHESVSIQKTKVAEILRKLHCLELDTSCLHAPSSFAISSAALGLARRFVSSFTDHVGILRVLYFILVEQGGTAPSDTKEATELLQYFEEEAEKLKTDPENLRKLRSLPLYKTIHSKLISLTAARQCHVLPMGIPTADMDKWIKRSNAVFLEKNYKLEKLHEALGCSGITDAMVYEQYIFPNMDHISDEAVVVHLKYLRDLWHRLSKGARQSLIESLKPLPIIPSNGGRRPVGAFYDDTHPVFRQMIPVDDFLPECFLGGEEDEISEWKQFFIKLGLNNTVTKTMFLQYARNVERLAKEGRSQKGLLTQKSEVLVDHFFTMKELSEANFIEEVSRIRFITPVEVGTDLVKLHSQHGASGDVLPFVCFKNSVPEDRQELCWTSANILPDAANPTASKSIYYVPDSTKLCERLGIQVQPSMDTVISHVTCLCHHLVHQKATETEEGANSPSACQTLWRVMLNVYAFLLDKVSDDGSLKEKLGNVPCIVVEDGRRLVRPEQIAINLEAIYEIRPYLYGMPMELGLYNKVFVSLGAPEKPTPMQYTKVLEEFYVLSKGEQLDPNEKVGTYRAVRGLFHSLRPESLIHLGDGRPSQTQDIENALQGIRCLYLPSRQKRLQKSTDIVFDDTPQFGGRVKEGFNYPILVPLKDCYLFDDEHELVRRLPSHLRPKNLSSLVQEQLGDGDQTSCVMGTNCVLESRLTSLFLSTHFSQAIVRLSKHTYGDLCDEKKVTDTVEKFASSVKVCCKQQLTTRLVYKESQEQIKDSDGKTYCFIEDNTMYMAHTDSTSKGYNAFQWKLTRVVNNALGRPLTDLLPLMIVLCVDDPSDISRELDMADIKRYSSDQHQEPPLPVLGTPIPEIYHHLLTSNPAHYFTAGDYVGFEVYDPDLESDSSEEEEEYTMTFLYAQVIKEAPTDTELNFGLGRKYVIDVGHTKTVSAADLYKFCRPNVPGALVPYEGETDEEGATAAKPPQSLEEAMEEVSNILEEAWKLPEKERKKVVRRLYLQWHPDKNPDNVEMATEVCKHIQAEISRLEKGLPRKSAAGEAGSGSGDFGGSSFSSSFRRWNSHARHHRRQRNRFRERHRDGNFRGWRTSSGQWVPPRSDESDPSPREAARWRRQATADLQAARDNLRGPGTSHEWTCLMCHQAVEKALKAVQMGKFGKYEMGHEIGGMARVLEASCGGELAGVGDAAMELSSIGSSPGCDDVYLRARYPYLHPAPRVPHDMFTREHAERAVHLAQTILDMTRKVLN</sequence>
<dbReference type="SUPFAM" id="SSF81593">
    <property type="entry name" value="Nucleotidyltransferase substrate binding subunit/domain"/>
    <property type="match status" value="1"/>
</dbReference>
<dbReference type="Gene3D" id="1.10.287.110">
    <property type="entry name" value="DnaJ domain"/>
    <property type="match status" value="1"/>
</dbReference>
<feature type="region of interest" description="Disordered" evidence="1">
    <location>
        <begin position="3445"/>
        <end position="3467"/>
    </location>
</feature>
<dbReference type="Gene3D" id="3.30.565.10">
    <property type="entry name" value="Histidine kinase-like ATPase, C-terminal domain"/>
    <property type="match status" value="1"/>
</dbReference>
<dbReference type="InterPro" id="IPR036869">
    <property type="entry name" value="J_dom_sf"/>
</dbReference>
<protein>
    <recommendedName>
        <fullName evidence="2">HEPN domain-containing protein</fullName>
    </recommendedName>
</protein>
<dbReference type="InterPro" id="IPR058210">
    <property type="entry name" value="SACS/Nov_dom"/>
</dbReference>
<dbReference type="PANTHER" id="PTHR15600">
    <property type="entry name" value="SACSIN"/>
    <property type="match status" value="1"/>
</dbReference>
<dbReference type="EMBL" id="GG666497">
    <property type="protein sequence ID" value="EEN62458.1"/>
    <property type="molecule type" value="Genomic_DNA"/>
</dbReference>
<feature type="region of interest" description="Disordered" evidence="1">
    <location>
        <begin position="4679"/>
        <end position="4762"/>
    </location>
</feature>
<proteinExistence type="predicted"/>
<dbReference type="InterPro" id="IPR007842">
    <property type="entry name" value="HEPN_dom"/>
</dbReference>
<dbReference type="STRING" id="7739.C3YB80"/>
<gene>
    <name evidence="3" type="ORF">BRAFLDRAFT_118535</name>
</gene>
<dbReference type="SMART" id="SM00748">
    <property type="entry name" value="HEPN"/>
    <property type="match status" value="1"/>
</dbReference>
<reference evidence="3" key="1">
    <citation type="journal article" date="2008" name="Nature">
        <title>The amphioxus genome and the evolution of the chordate karyotype.</title>
        <authorList>
            <consortium name="US DOE Joint Genome Institute (JGI-PGF)"/>
            <person name="Putnam N.H."/>
            <person name="Butts T."/>
            <person name="Ferrier D.E.K."/>
            <person name="Furlong R.F."/>
            <person name="Hellsten U."/>
            <person name="Kawashima T."/>
            <person name="Robinson-Rechavi M."/>
            <person name="Shoguchi E."/>
            <person name="Terry A."/>
            <person name="Yu J.-K."/>
            <person name="Benito-Gutierrez E.L."/>
            <person name="Dubchak I."/>
            <person name="Garcia-Fernandez J."/>
            <person name="Gibson-Brown J.J."/>
            <person name="Grigoriev I.V."/>
            <person name="Horton A.C."/>
            <person name="de Jong P.J."/>
            <person name="Jurka J."/>
            <person name="Kapitonov V.V."/>
            <person name="Kohara Y."/>
            <person name="Kuroki Y."/>
            <person name="Lindquist E."/>
            <person name="Lucas S."/>
            <person name="Osoegawa K."/>
            <person name="Pennacchio L.A."/>
            <person name="Salamov A.A."/>
            <person name="Satou Y."/>
            <person name="Sauka-Spengler T."/>
            <person name="Schmutz J."/>
            <person name="Shin-I T."/>
            <person name="Toyoda A."/>
            <person name="Bronner-Fraser M."/>
            <person name="Fujiyama A."/>
            <person name="Holland L.Z."/>
            <person name="Holland P.W.H."/>
            <person name="Satoh N."/>
            <person name="Rokhsar D.S."/>
        </authorList>
    </citation>
    <scope>NUCLEOTIDE SEQUENCE [LARGE SCALE GENOMIC DNA]</scope>
    <source>
        <strain evidence="3">S238N-H82</strain>
        <tissue evidence="3">Testes</tissue>
    </source>
</reference>
<dbReference type="PROSITE" id="PS50910">
    <property type="entry name" value="HEPN"/>
    <property type="match status" value="1"/>
</dbReference>
<dbReference type="Pfam" id="PF25794">
    <property type="entry name" value="SACS"/>
    <property type="match status" value="3"/>
</dbReference>
<evidence type="ECO:0000256" key="1">
    <source>
        <dbReference type="SAM" id="MobiDB-lite"/>
    </source>
</evidence>
<feature type="domain" description="HEPN" evidence="2">
    <location>
        <begin position="4763"/>
        <end position="4886"/>
    </location>
</feature>
<dbReference type="PANTHER" id="PTHR15600:SF42">
    <property type="entry name" value="SACSIN"/>
    <property type="match status" value="1"/>
</dbReference>
<dbReference type="SUPFAM" id="SSF46565">
    <property type="entry name" value="Chaperone J-domain"/>
    <property type="match status" value="1"/>
</dbReference>
<evidence type="ECO:0000259" key="2">
    <source>
        <dbReference type="PROSITE" id="PS50910"/>
    </source>
</evidence>
<dbReference type="eggNOG" id="ENOG502QQPY">
    <property type="taxonomic scope" value="Eukaryota"/>
</dbReference>
<name>C3YB80_BRAFL</name>
<dbReference type="NCBIfam" id="NF047352">
    <property type="entry name" value="P_loop_sacsin"/>
    <property type="match status" value="3"/>
</dbReference>
<feature type="compositionally biased region" description="Basic and acidic residues" evidence="1">
    <location>
        <begin position="4746"/>
        <end position="4759"/>
    </location>
</feature>
<dbReference type="CDD" id="cd06257">
    <property type="entry name" value="DnaJ"/>
    <property type="match status" value="1"/>
</dbReference>
<feature type="compositionally biased region" description="Polar residues" evidence="1">
    <location>
        <begin position="367"/>
        <end position="406"/>
    </location>
</feature>
<dbReference type="Pfam" id="PF05168">
    <property type="entry name" value="HEPN"/>
    <property type="match status" value="1"/>
</dbReference>
<dbReference type="InterPro" id="IPR052972">
    <property type="entry name" value="Sacsin_chaperone_reg"/>
</dbReference>
<dbReference type="Gene3D" id="1.20.120.330">
    <property type="entry name" value="Nucleotidyltransferases domain 2"/>
    <property type="match status" value="1"/>
</dbReference>
<evidence type="ECO:0000313" key="3">
    <source>
        <dbReference type="EMBL" id="EEN62458.1"/>
    </source>
</evidence>
<feature type="region of interest" description="Disordered" evidence="1">
    <location>
        <begin position="352"/>
        <end position="431"/>
    </location>
</feature>
<feature type="region of interest" description="Disordered" evidence="1">
    <location>
        <begin position="3303"/>
        <end position="3327"/>
    </location>
</feature>